<gene>
    <name evidence="1" type="ORF">BECKLPF1236B_GA0070989_10109</name>
</gene>
<organism evidence="1">
    <name type="scientific">Candidatus Kentrum sp. LPFa</name>
    <dbReference type="NCBI Taxonomy" id="2126335"/>
    <lineage>
        <taxon>Bacteria</taxon>
        <taxon>Pseudomonadati</taxon>
        <taxon>Pseudomonadota</taxon>
        <taxon>Gammaproteobacteria</taxon>
        <taxon>Candidatus Kentrum</taxon>
    </lineage>
</organism>
<name>A0A450VXQ9_9GAMM</name>
<accession>A0A450VXQ9</accession>
<dbReference type="EMBL" id="CAADFK010000010">
    <property type="protein sequence ID" value="VFK09587.1"/>
    <property type="molecule type" value="Genomic_DNA"/>
</dbReference>
<evidence type="ECO:0000313" key="1">
    <source>
        <dbReference type="EMBL" id="VFK09587.1"/>
    </source>
</evidence>
<dbReference type="AlphaFoldDB" id="A0A450VXQ9"/>
<sequence length="112" mass="12554">MIRVTEIPGSGLVFIAIHGDWIPAIPAGMTEVVKVNRENSENNICNPASEALPRTDKSMNRVLLRFDLEIKPKFNDPVIPAWKPGSSAMDGTLIARKYLLLDFRHQWNDVSP</sequence>
<protein>
    <submittedName>
        <fullName evidence="1">Uncharacterized protein</fullName>
    </submittedName>
</protein>
<reference evidence="1" key="1">
    <citation type="submission" date="2019-02" db="EMBL/GenBank/DDBJ databases">
        <authorList>
            <person name="Gruber-Vodicka R. H."/>
            <person name="Seah K. B. B."/>
        </authorList>
    </citation>
    <scope>NUCLEOTIDE SEQUENCE</scope>
    <source>
        <strain evidence="1">BECK_S313</strain>
    </source>
</reference>
<proteinExistence type="predicted"/>